<sequence length="181" mass="20562">MSSQSTYVHSNNISSNHSGLLSIPKAISKRMPKRRKSASITRMFTHSLLAITALFSVASQAQMQPMETVTVIYRSSFDYALYQQTTEILTRFNRELPQQIIARARQDNVAMAKEFGFSVQEANELVSFDYHADQLQQNLIAQARLDNQRIAKQLGFFTNQSNELADQDKYSQKIGVLSFSE</sequence>
<keyword evidence="2" id="KW-1185">Reference proteome</keyword>
<dbReference type="Proteomes" id="UP001202134">
    <property type="component" value="Unassembled WGS sequence"/>
</dbReference>
<evidence type="ECO:0000313" key="2">
    <source>
        <dbReference type="Proteomes" id="UP001202134"/>
    </source>
</evidence>
<gene>
    <name evidence="1" type="ORF">L2737_00370</name>
</gene>
<proteinExistence type="predicted"/>
<dbReference type="EMBL" id="JAKIKU010000001">
    <property type="protein sequence ID" value="MCL1043792.1"/>
    <property type="molecule type" value="Genomic_DNA"/>
</dbReference>
<evidence type="ECO:0008006" key="3">
    <source>
        <dbReference type="Google" id="ProtNLM"/>
    </source>
</evidence>
<name>A0ABT0KIX7_9GAMM</name>
<comment type="caution">
    <text evidence="1">The sequence shown here is derived from an EMBL/GenBank/DDBJ whole genome shotgun (WGS) entry which is preliminary data.</text>
</comment>
<dbReference type="RefSeq" id="WP_248954401.1">
    <property type="nucleotide sequence ID" value="NZ_JAKIKU010000001.1"/>
</dbReference>
<evidence type="ECO:0000313" key="1">
    <source>
        <dbReference type="EMBL" id="MCL1043792.1"/>
    </source>
</evidence>
<protein>
    <recommendedName>
        <fullName evidence="3">DUF4168 domain-containing protein</fullName>
    </recommendedName>
</protein>
<organism evidence="1 2">
    <name type="scientific">Shewanella electrodiphila</name>
    <dbReference type="NCBI Taxonomy" id="934143"/>
    <lineage>
        <taxon>Bacteria</taxon>
        <taxon>Pseudomonadati</taxon>
        <taxon>Pseudomonadota</taxon>
        <taxon>Gammaproteobacteria</taxon>
        <taxon>Alteromonadales</taxon>
        <taxon>Shewanellaceae</taxon>
        <taxon>Shewanella</taxon>
    </lineage>
</organism>
<reference evidence="1 2" key="1">
    <citation type="submission" date="2022-01" db="EMBL/GenBank/DDBJ databases">
        <title>Whole genome-based taxonomy of the Shewanellaceae.</title>
        <authorList>
            <person name="Martin-Rodriguez A.J."/>
        </authorList>
    </citation>
    <scope>NUCLEOTIDE SEQUENCE [LARGE SCALE GENOMIC DNA]</scope>
    <source>
        <strain evidence="1 2">DSM 24955</strain>
    </source>
</reference>
<accession>A0ABT0KIX7</accession>